<dbReference type="Proteomes" id="UP001418222">
    <property type="component" value="Unassembled WGS sequence"/>
</dbReference>
<keyword evidence="1" id="KW-0812">Transmembrane</keyword>
<evidence type="ECO:0000256" key="1">
    <source>
        <dbReference type="SAM" id="Phobius"/>
    </source>
</evidence>
<comment type="caution">
    <text evidence="2">The sequence shown here is derived from an EMBL/GenBank/DDBJ whole genome shotgun (WGS) entry which is preliminary data.</text>
</comment>
<accession>A0AAP0G0J5</accession>
<protein>
    <submittedName>
        <fullName evidence="2">Uncharacterized protein</fullName>
    </submittedName>
</protein>
<keyword evidence="3" id="KW-1185">Reference proteome</keyword>
<organism evidence="2 3">
    <name type="scientific">Platanthera zijinensis</name>
    <dbReference type="NCBI Taxonomy" id="2320716"/>
    <lineage>
        <taxon>Eukaryota</taxon>
        <taxon>Viridiplantae</taxon>
        <taxon>Streptophyta</taxon>
        <taxon>Embryophyta</taxon>
        <taxon>Tracheophyta</taxon>
        <taxon>Spermatophyta</taxon>
        <taxon>Magnoliopsida</taxon>
        <taxon>Liliopsida</taxon>
        <taxon>Asparagales</taxon>
        <taxon>Orchidaceae</taxon>
        <taxon>Orchidoideae</taxon>
        <taxon>Orchideae</taxon>
        <taxon>Orchidinae</taxon>
        <taxon>Platanthera</taxon>
    </lineage>
</organism>
<evidence type="ECO:0000313" key="2">
    <source>
        <dbReference type="EMBL" id="KAK8930804.1"/>
    </source>
</evidence>
<dbReference type="AlphaFoldDB" id="A0AAP0G0J5"/>
<keyword evidence="1" id="KW-0472">Membrane</keyword>
<dbReference type="EMBL" id="JBBWWQ010000014">
    <property type="protein sequence ID" value="KAK8930804.1"/>
    <property type="molecule type" value="Genomic_DNA"/>
</dbReference>
<gene>
    <name evidence="2" type="ORF">KSP39_PZI016881</name>
</gene>
<sequence length="51" mass="5594">MVVVVLLHIVGVGNGLSENFFNAAGFVAHVFTGAYVMYSFNFKEEDVPHGY</sequence>
<proteinExistence type="predicted"/>
<keyword evidence="1" id="KW-1133">Transmembrane helix</keyword>
<name>A0AAP0G0J5_9ASPA</name>
<reference evidence="2 3" key="1">
    <citation type="journal article" date="2022" name="Nat. Plants">
        <title>Genomes of leafy and leafless Platanthera orchids illuminate the evolution of mycoheterotrophy.</title>
        <authorList>
            <person name="Li M.H."/>
            <person name="Liu K.W."/>
            <person name="Li Z."/>
            <person name="Lu H.C."/>
            <person name="Ye Q.L."/>
            <person name="Zhang D."/>
            <person name="Wang J.Y."/>
            <person name="Li Y.F."/>
            <person name="Zhong Z.M."/>
            <person name="Liu X."/>
            <person name="Yu X."/>
            <person name="Liu D.K."/>
            <person name="Tu X.D."/>
            <person name="Liu B."/>
            <person name="Hao Y."/>
            <person name="Liao X.Y."/>
            <person name="Jiang Y.T."/>
            <person name="Sun W.H."/>
            <person name="Chen J."/>
            <person name="Chen Y.Q."/>
            <person name="Ai Y."/>
            <person name="Zhai J.W."/>
            <person name="Wu S.S."/>
            <person name="Zhou Z."/>
            <person name="Hsiao Y.Y."/>
            <person name="Wu W.L."/>
            <person name="Chen Y.Y."/>
            <person name="Lin Y.F."/>
            <person name="Hsu J.L."/>
            <person name="Li C.Y."/>
            <person name="Wang Z.W."/>
            <person name="Zhao X."/>
            <person name="Zhong W.Y."/>
            <person name="Ma X.K."/>
            <person name="Ma L."/>
            <person name="Huang J."/>
            <person name="Chen G.Z."/>
            <person name="Huang M.Z."/>
            <person name="Huang L."/>
            <person name="Peng D.H."/>
            <person name="Luo Y.B."/>
            <person name="Zou S.Q."/>
            <person name="Chen S.P."/>
            <person name="Lan S."/>
            <person name="Tsai W.C."/>
            <person name="Van de Peer Y."/>
            <person name="Liu Z.J."/>
        </authorList>
    </citation>
    <scope>NUCLEOTIDE SEQUENCE [LARGE SCALE GENOMIC DNA]</scope>
    <source>
        <strain evidence="2">Lor287</strain>
    </source>
</reference>
<evidence type="ECO:0000313" key="3">
    <source>
        <dbReference type="Proteomes" id="UP001418222"/>
    </source>
</evidence>
<feature type="transmembrane region" description="Helical" evidence="1">
    <location>
        <begin position="20"/>
        <end position="38"/>
    </location>
</feature>